<dbReference type="Proteomes" id="UP001474181">
    <property type="component" value="Unassembled WGS sequence"/>
</dbReference>
<accession>A0ABV1WZ14</accession>
<organism evidence="1 2">
    <name type="scientific">Streptomyces hyaluromycini</name>
    <dbReference type="NCBI Taxonomy" id="1377993"/>
    <lineage>
        <taxon>Bacteria</taxon>
        <taxon>Bacillati</taxon>
        <taxon>Actinomycetota</taxon>
        <taxon>Actinomycetes</taxon>
        <taxon>Kitasatosporales</taxon>
        <taxon>Streptomycetaceae</taxon>
        <taxon>Streptomyces</taxon>
    </lineage>
</organism>
<name>A0ABV1WZ14_9ACTN</name>
<proteinExistence type="predicted"/>
<sequence>MFDGIGGIDGLKNLADKAKDIAEEHGDAIGTGLEKAGDLVDERTDGKYTEQIDTGVSKAQQLVQRLGEQGTEKP</sequence>
<protein>
    <submittedName>
        <fullName evidence="1">Antitoxin</fullName>
    </submittedName>
</protein>
<dbReference type="EMBL" id="JBEPEK010000150">
    <property type="protein sequence ID" value="MER7182018.1"/>
    <property type="molecule type" value="Genomic_DNA"/>
</dbReference>
<evidence type="ECO:0000313" key="1">
    <source>
        <dbReference type="EMBL" id="MER7182018.1"/>
    </source>
</evidence>
<gene>
    <name evidence="1" type="ORF">ABT404_21445</name>
</gene>
<dbReference type="RefSeq" id="WP_089100318.1">
    <property type="nucleotide sequence ID" value="NZ_BCFL01000017.1"/>
</dbReference>
<evidence type="ECO:0000313" key="2">
    <source>
        <dbReference type="Proteomes" id="UP001474181"/>
    </source>
</evidence>
<comment type="caution">
    <text evidence="1">The sequence shown here is derived from an EMBL/GenBank/DDBJ whole genome shotgun (WGS) entry which is preliminary data.</text>
</comment>
<dbReference type="InterPro" id="IPR028037">
    <property type="entry name" value="Antitoxin_Rv0909/MT0933"/>
</dbReference>
<reference evidence="1 2" key="1">
    <citation type="submission" date="2024-06" db="EMBL/GenBank/DDBJ databases">
        <title>The Natural Products Discovery Center: Release of the First 8490 Sequenced Strains for Exploring Actinobacteria Biosynthetic Diversity.</title>
        <authorList>
            <person name="Kalkreuter E."/>
            <person name="Kautsar S.A."/>
            <person name="Yang D."/>
            <person name="Bader C.D."/>
            <person name="Teijaro C.N."/>
            <person name="Fluegel L."/>
            <person name="Davis C.M."/>
            <person name="Simpson J.R."/>
            <person name="Lauterbach L."/>
            <person name="Steele A.D."/>
            <person name="Gui C."/>
            <person name="Meng S."/>
            <person name="Li G."/>
            <person name="Viehrig K."/>
            <person name="Ye F."/>
            <person name="Su P."/>
            <person name="Kiefer A.F."/>
            <person name="Nichols A."/>
            <person name="Cepeda A.J."/>
            <person name="Yan W."/>
            <person name="Fan B."/>
            <person name="Jiang Y."/>
            <person name="Adhikari A."/>
            <person name="Zheng C.-J."/>
            <person name="Schuster L."/>
            <person name="Cowan T.M."/>
            <person name="Smanski M.J."/>
            <person name="Chevrette M.G."/>
            <person name="De Carvalho L.P.S."/>
            <person name="Shen B."/>
        </authorList>
    </citation>
    <scope>NUCLEOTIDE SEQUENCE [LARGE SCALE GENOMIC DNA]</scope>
    <source>
        <strain evidence="1 2">NPDC000234</strain>
    </source>
</reference>
<dbReference type="Pfam" id="PF14013">
    <property type="entry name" value="MT0933_antitox"/>
    <property type="match status" value="1"/>
</dbReference>
<keyword evidence="2" id="KW-1185">Reference proteome</keyword>